<evidence type="ECO:0000313" key="4">
    <source>
        <dbReference type="Proteomes" id="UP000194236"/>
    </source>
</evidence>
<dbReference type="OrthoDB" id="18964at2759"/>
<sequence length="115" mass="13706">MVRNFDSDERKKLHDIHSEIVHIKDQSIDMIENKCQPFEKAHSQVEKLEQLMDQILASESTNESERKDRLLKYTAEKCEDLIEFMEQINSQIDNIDNSYMNAKKEIDTKYKNIKK</sequence>
<proteinExistence type="inferred from homology"/>
<comment type="caution">
    <text evidence="3">The sequence shown here is derived from an EMBL/GenBank/DDBJ whole genome shotgun (WGS) entry which is preliminary data.</text>
</comment>
<dbReference type="GO" id="GO:0030133">
    <property type="term" value="C:transport vesicle"/>
    <property type="evidence" value="ECO:0007669"/>
    <property type="project" value="InterPro"/>
</dbReference>
<dbReference type="GO" id="GO:0031083">
    <property type="term" value="C:BLOC-1 complex"/>
    <property type="evidence" value="ECO:0007669"/>
    <property type="project" value="InterPro"/>
</dbReference>
<dbReference type="Proteomes" id="UP000194236">
    <property type="component" value="Unassembled WGS sequence"/>
</dbReference>
<dbReference type="Pfam" id="PF14942">
    <property type="entry name" value="Muted"/>
    <property type="match status" value="1"/>
</dbReference>
<keyword evidence="4" id="KW-1185">Reference proteome</keyword>
<organism evidence="3 4">
    <name type="scientific">Euroglyphus maynei</name>
    <name type="common">Mayne's house dust mite</name>
    <dbReference type="NCBI Taxonomy" id="6958"/>
    <lineage>
        <taxon>Eukaryota</taxon>
        <taxon>Metazoa</taxon>
        <taxon>Ecdysozoa</taxon>
        <taxon>Arthropoda</taxon>
        <taxon>Chelicerata</taxon>
        <taxon>Arachnida</taxon>
        <taxon>Acari</taxon>
        <taxon>Acariformes</taxon>
        <taxon>Sarcoptiformes</taxon>
        <taxon>Astigmata</taxon>
        <taxon>Psoroptidia</taxon>
        <taxon>Analgoidea</taxon>
        <taxon>Pyroglyphidae</taxon>
        <taxon>Pyroglyphinae</taxon>
        <taxon>Euroglyphus</taxon>
    </lineage>
</organism>
<gene>
    <name evidence="3" type="ORF">BLA29_001396</name>
</gene>
<dbReference type="AlphaFoldDB" id="A0A1Y3BHJ7"/>
<accession>A0A1Y3BHJ7</accession>
<reference evidence="3 4" key="1">
    <citation type="submission" date="2017-03" db="EMBL/GenBank/DDBJ databases">
        <title>Genome Survey of Euroglyphus maynei.</title>
        <authorList>
            <person name="Arlian L.G."/>
            <person name="Morgan M.S."/>
            <person name="Rider S.D."/>
        </authorList>
    </citation>
    <scope>NUCLEOTIDE SEQUENCE [LARGE SCALE GENOMIC DNA]</scope>
    <source>
        <strain evidence="3">Arlian Lab</strain>
        <tissue evidence="3">Whole body</tissue>
    </source>
</reference>
<dbReference type="InterPro" id="IPR017243">
    <property type="entry name" value="Bloc1s5"/>
</dbReference>
<name>A0A1Y3BHJ7_EURMA</name>
<evidence type="ECO:0000313" key="3">
    <source>
        <dbReference type="EMBL" id="OTF79524.1"/>
    </source>
</evidence>
<dbReference type="EMBL" id="MUJZ01022673">
    <property type="protein sequence ID" value="OTF79524.1"/>
    <property type="molecule type" value="Genomic_DNA"/>
</dbReference>
<protein>
    <recommendedName>
        <fullName evidence="2">Biogenesis of lysosome-related organelles complex 1 subunit 5</fullName>
    </recommendedName>
</protein>
<evidence type="ECO:0000256" key="2">
    <source>
        <dbReference type="ARBA" id="ARBA00019580"/>
    </source>
</evidence>
<comment type="similarity">
    <text evidence="1">Belongs to the BLOC1S5 family.</text>
</comment>
<evidence type="ECO:0000256" key="1">
    <source>
        <dbReference type="ARBA" id="ARBA00010754"/>
    </source>
</evidence>